<feature type="transmembrane region" description="Helical" evidence="2">
    <location>
        <begin position="301"/>
        <end position="323"/>
    </location>
</feature>
<feature type="region of interest" description="Disordered" evidence="1">
    <location>
        <begin position="44"/>
        <end position="73"/>
    </location>
</feature>
<organism evidence="3">
    <name type="scientific">Cladocopium goreaui</name>
    <dbReference type="NCBI Taxonomy" id="2562237"/>
    <lineage>
        <taxon>Eukaryota</taxon>
        <taxon>Sar</taxon>
        <taxon>Alveolata</taxon>
        <taxon>Dinophyceae</taxon>
        <taxon>Suessiales</taxon>
        <taxon>Symbiodiniaceae</taxon>
        <taxon>Cladocopium</taxon>
    </lineage>
</organism>
<feature type="transmembrane region" description="Helical" evidence="2">
    <location>
        <begin position="443"/>
        <end position="466"/>
    </location>
</feature>
<evidence type="ECO:0000256" key="1">
    <source>
        <dbReference type="SAM" id="MobiDB-lite"/>
    </source>
</evidence>
<evidence type="ECO:0000256" key="2">
    <source>
        <dbReference type="SAM" id="Phobius"/>
    </source>
</evidence>
<sequence length="538" mass="59201">MDAESVLKELESLQQLHVEQHQQLSLALSNSHALMEKFKTLTSQKKSVTIHSMPSQKSQRREDRRESFRSAKIQSRVQSVEQLGFALVFGESARKTHRPSIESDESIQNIDPSTMTGRLGSQPSQPSLFPASGSQPFDLIPVPMVGDVNVPAELPGALDPGLNGEKRGHTTLTLSNINKGAQSEILEKWVVQEDGQEPDDLGSKILLKMPRILYVAVPVQALILAACLLFSDSLGNLQGQYYSSVISKFFYTIASAVCPYFLLTSLRSADLMLSVGKLNEFLADFNLHWSSVSGQRWRRYALMWMCLVLVEIATQALFILDGISGEHGAFHSGHVINWLCVVSFAICSSLVVVVAYTQCHLLAALDKSLDCWCFNIASDPDFDLGVLTWNRLQALLKCVGRSLASSFIAMQVLGAVGFVYSLASGIMVCFQFDFAGDKILREVLSSLPLLFLFALNMTVCTTGASLTEKCRNIPALVNQLPSDICIDTDRRYLVNFLKDSAAGFCVKDIRLTREMLAKQFIIIGGVISGLFAALSRAI</sequence>
<name>A0A9P1BZ40_9DINO</name>
<feature type="transmembrane region" description="Helical" evidence="2">
    <location>
        <begin position="243"/>
        <end position="263"/>
    </location>
</feature>
<dbReference type="Proteomes" id="UP001152797">
    <property type="component" value="Unassembled WGS sequence"/>
</dbReference>
<dbReference type="EMBL" id="CAMXCT020000607">
    <property type="protein sequence ID" value="CAL1134428.1"/>
    <property type="molecule type" value="Genomic_DNA"/>
</dbReference>
<comment type="caution">
    <text evidence="3">The sequence shown here is derived from an EMBL/GenBank/DDBJ whole genome shotgun (WGS) entry which is preliminary data.</text>
</comment>
<keyword evidence="2" id="KW-0812">Transmembrane</keyword>
<feature type="transmembrane region" description="Helical" evidence="2">
    <location>
        <begin position="335"/>
        <end position="357"/>
    </location>
</feature>
<gene>
    <name evidence="3" type="ORF">C1SCF055_LOCUS8882</name>
</gene>
<keyword evidence="5" id="KW-1185">Reference proteome</keyword>
<feature type="transmembrane region" description="Helical" evidence="2">
    <location>
        <begin position="520"/>
        <end position="537"/>
    </location>
</feature>
<dbReference type="EMBL" id="CAMXCT010000607">
    <property type="protein sequence ID" value="CAI3981053.1"/>
    <property type="molecule type" value="Genomic_DNA"/>
</dbReference>
<evidence type="ECO:0000313" key="4">
    <source>
        <dbReference type="EMBL" id="CAL4768365.1"/>
    </source>
</evidence>
<feature type="compositionally biased region" description="Basic and acidic residues" evidence="1">
    <location>
        <begin position="59"/>
        <end position="69"/>
    </location>
</feature>
<evidence type="ECO:0000313" key="3">
    <source>
        <dbReference type="EMBL" id="CAI3981053.1"/>
    </source>
</evidence>
<feature type="transmembrane region" description="Helical" evidence="2">
    <location>
        <begin position="212"/>
        <end position="231"/>
    </location>
</feature>
<reference evidence="4 5" key="2">
    <citation type="submission" date="2024-05" db="EMBL/GenBank/DDBJ databases">
        <authorList>
            <person name="Chen Y."/>
            <person name="Shah S."/>
            <person name="Dougan E. K."/>
            <person name="Thang M."/>
            <person name="Chan C."/>
        </authorList>
    </citation>
    <scope>NUCLEOTIDE SEQUENCE [LARGE SCALE GENOMIC DNA]</scope>
</reference>
<keyword evidence="2" id="KW-1133">Transmembrane helix</keyword>
<feature type="region of interest" description="Disordered" evidence="1">
    <location>
        <begin position="94"/>
        <end position="131"/>
    </location>
</feature>
<proteinExistence type="predicted"/>
<keyword evidence="2" id="KW-0472">Membrane</keyword>
<accession>A0A9P1BZ40</accession>
<feature type="compositionally biased region" description="Polar residues" evidence="1">
    <location>
        <begin position="106"/>
        <end position="131"/>
    </location>
</feature>
<feature type="compositionally biased region" description="Polar residues" evidence="1">
    <location>
        <begin position="44"/>
        <end position="57"/>
    </location>
</feature>
<evidence type="ECO:0000313" key="5">
    <source>
        <dbReference type="Proteomes" id="UP001152797"/>
    </source>
</evidence>
<feature type="transmembrane region" description="Helical" evidence="2">
    <location>
        <begin position="403"/>
        <end position="423"/>
    </location>
</feature>
<protein>
    <submittedName>
        <fullName evidence="4">Metal transporter CNNM4</fullName>
    </submittedName>
</protein>
<reference evidence="3" key="1">
    <citation type="submission" date="2022-10" db="EMBL/GenBank/DDBJ databases">
        <authorList>
            <person name="Chen Y."/>
            <person name="Dougan E. K."/>
            <person name="Chan C."/>
            <person name="Rhodes N."/>
            <person name="Thang M."/>
        </authorList>
    </citation>
    <scope>NUCLEOTIDE SEQUENCE</scope>
</reference>
<dbReference type="EMBL" id="CAMXCT030000607">
    <property type="protein sequence ID" value="CAL4768365.1"/>
    <property type="molecule type" value="Genomic_DNA"/>
</dbReference>
<dbReference type="AlphaFoldDB" id="A0A9P1BZ40"/>
<dbReference type="OrthoDB" id="441878at2759"/>